<dbReference type="OrthoDB" id="6625231at2"/>
<reference evidence="3" key="1">
    <citation type="submission" date="2014-05" db="EMBL/GenBank/DDBJ databases">
        <title>ATOL: Assembling a taxonomically balanced genome-scale reconstruction of the evolutionary history of the Enterobacteriaceae.</title>
        <authorList>
            <person name="Plunkett G. III"/>
            <person name="Neeno-Eckwall E.C."/>
            <person name="Glasner J.D."/>
            <person name="Perna N.T."/>
        </authorList>
    </citation>
    <scope>NUCLEOTIDE SEQUENCE [LARGE SCALE GENOMIC DNA]</scope>
    <source>
        <strain evidence="3">ATCC 49490</strain>
    </source>
</reference>
<dbReference type="Proteomes" id="UP000028630">
    <property type="component" value="Unassembled WGS sequence"/>
</dbReference>
<evidence type="ECO:0000313" key="3">
    <source>
        <dbReference type="Proteomes" id="UP000028630"/>
    </source>
</evidence>
<protein>
    <recommendedName>
        <fullName evidence="1">IprA winged helix-turn-helix domain-containing protein</fullName>
    </recommendedName>
</protein>
<comment type="caution">
    <text evidence="2">The sequence shown here is derived from an EMBL/GenBank/DDBJ whole genome shotgun (WGS) entry which is preliminary data.</text>
</comment>
<evidence type="ECO:0000259" key="1">
    <source>
        <dbReference type="Pfam" id="PF15977"/>
    </source>
</evidence>
<gene>
    <name evidence="2" type="ORF">GTGU_00791</name>
</gene>
<sequence length="203" mass="23477">MKPSDHIQTLTSALSSPENIRTARPRQLISLRHIPEPMVCLLHEGIVGIFRESDHLLVAHLYAPFVLGFALSETTRQPQIYLKTRNTVRYEMIPRLQALTLFDEKQLWKSVACVQGFMTTELFRQPASYVGQSSYQLIRQTLLAFMQEDELLRHNMTALEYLQERTLLSRSGIQRILSELKKGDYIALDNGKLLAIHRLPERF</sequence>
<evidence type="ECO:0000313" key="2">
    <source>
        <dbReference type="EMBL" id="KFC09644.1"/>
    </source>
</evidence>
<proteinExistence type="predicted"/>
<name>A0A085AHE9_9ENTR</name>
<organism evidence="2 3">
    <name type="scientific">Trabulsiella guamensis ATCC 49490</name>
    <dbReference type="NCBI Taxonomy" id="1005994"/>
    <lineage>
        <taxon>Bacteria</taxon>
        <taxon>Pseudomonadati</taxon>
        <taxon>Pseudomonadota</taxon>
        <taxon>Gammaproteobacteria</taxon>
        <taxon>Enterobacterales</taxon>
        <taxon>Enterobacteriaceae</taxon>
        <taxon>Trabulsiella</taxon>
    </lineage>
</organism>
<dbReference type="AlphaFoldDB" id="A0A085AHE9"/>
<dbReference type="Pfam" id="PF15977">
    <property type="entry name" value="HTH_46"/>
    <property type="match status" value="1"/>
</dbReference>
<dbReference type="InterPro" id="IPR041687">
    <property type="entry name" value="HTH_46"/>
</dbReference>
<keyword evidence="3" id="KW-1185">Reference proteome</keyword>
<dbReference type="eggNOG" id="COG0664">
    <property type="taxonomic scope" value="Bacteria"/>
</dbReference>
<dbReference type="EMBL" id="JMTB01000037">
    <property type="protein sequence ID" value="KFC09644.1"/>
    <property type="molecule type" value="Genomic_DNA"/>
</dbReference>
<accession>A0A085AHE9</accession>
<dbReference type="RefSeq" id="WP_051857289.1">
    <property type="nucleotide sequence ID" value="NZ_JMTB01000037.1"/>
</dbReference>
<feature type="domain" description="IprA winged helix-turn-helix" evidence="1">
    <location>
        <begin position="134"/>
        <end position="200"/>
    </location>
</feature>